<evidence type="ECO:0000259" key="10">
    <source>
        <dbReference type="PROSITE" id="PS00486"/>
    </source>
</evidence>
<evidence type="ECO:0000256" key="1">
    <source>
        <dbReference type="ARBA" id="ARBA00006271"/>
    </source>
</evidence>
<evidence type="ECO:0000313" key="11">
    <source>
        <dbReference type="Proteomes" id="UP000025227"/>
    </source>
</evidence>
<dbReference type="FunFam" id="3.40.1170.10:FF:000002">
    <property type="entry name" value="DNA mismatch repair protein"/>
    <property type="match status" value="1"/>
</dbReference>
<dbReference type="SMART" id="SM00533">
    <property type="entry name" value="MUTSd"/>
    <property type="match status" value="1"/>
</dbReference>
<dbReference type="OMA" id="TPMMAQY"/>
<dbReference type="Pfam" id="PF00488">
    <property type="entry name" value="MutS_V"/>
    <property type="match status" value="1"/>
</dbReference>
<dbReference type="GO" id="GO:0140664">
    <property type="term" value="F:ATP-dependent DNA damage sensor activity"/>
    <property type="evidence" value="ECO:0007669"/>
    <property type="project" value="InterPro"/>
</dbReference>
<dbReference type="GO" id="GO:0032301">
    <property type="term" value="C:MutSalpha complex"/>
    <property type="evidence" value="ECO:0007669"/>
    <property type="project" value="TreeGrafter"/>
</dbReference>
<keyword evidence="3 6" id="KW-0227">DNA damage</keyword>
<dbReference type="InterPro" id="IPR007860">
    <property type="entry name" value="DNA_mmatch_repair_MutS_con_dom"/>
</dbReference>
<dbReference type="GO" id="GO:0006298">
    <property type="term" value="P:mismatch repair"/>
    <property type="evidence" value="ECO:0007669"/>
    <property type="project" value="InterPro"/>
</dbReference>
<evidence type="ECO:0000313" key="12">
    <source>
        <dbReference type="WBParaSite" id="HCON_00016400-00001"/>
    </source>
</evidence>
<dbReference type="Pfam" id="PF05192">
    <property type="entry name" value="MutS_III"/>
    <property type="match status" value="1"/>
</dbReference>
<keyword evidence="4 6" id="KW-0067">ATP-binding</keyword>
<dbReference type="SMART" id="SM00534">
    <property type="entry name" value="MUTSac"/>
    <property type="match status" value="1"/>
</dbReference>
<dbReference type="InterPro" id="IPR007861">
    <property type="entry name" value="DNA_mismatch_repair_MutS_clamp"/>
</dbReference>
<dbReference type="PANTHER" id="PTHR11361">
    <property type="entry name" value="DNA MISMATCH REPAIR PROTEIN MUTS FAMILY MEMBER"/>
    <property type="match status" value="1"/>
</dbReference>
<proteinExistence type="inferred from homology"/>
<dbReference type="GO" id="GO:0005524">
    <property type="term" value="F:ATP binding"/>
    <property type="evidence" value="ECO:0007669"/>
    <property type="project" value="UniProtKB-UniRule"/>
</dbReference>
<dbReference type="Pfam" id="PF05188">
    <property type="entry name" value="MutS_II"/>
    <property type="match status" value="1"/>
</dbReference>
<comment type="similarity">
    <text evidence="1 6 7">Belongs to the DNA mismatch repair MutS family.</text>
</comment>
<dbReference type="PANTHER" id="PTHR11361:SF148">
    <property type="entry name" value="DNA MISMATCH REPAIR PROTEIN MSH6"/>
    <property type="match status" value="1"/>
</dbReference>
<evidence type="ECO:0000256" key="6">
    <source>
        <dbReference type="PIRNR" id="PIRNR037677"/>
    </source>
</evidence>
<keyword evidence="11" id="KW-1185">Reference proteome</keyword>
<keyword evidence="6 7" id="KW-0234">DNA repair</keyword>
<feature type="domain" description="DNA mismatch repair proteins mutS family" evidence="10">
    <location>
        <begin position="1018"/>
        <end position="1034"/>
    </location>
</feature>
<dbReference type="SUPFAM" id="SSF48334">
    <property type="entry name" value="DNA repair protein MutS, domain III"/>
    <property type="match status" value="1"/>
</dbReference>
<evidence type="ECO:0000256" key="9">
    <source>
        <dbReference type="SAM" id="MobiDB-lite"/>
    </source>
</evidence>
<reference evidence="12" key="1">
    <citation type="submission" date="2020-12" db="UniProtKB">
        <authorList>
            <consortium name="WormBaseParasite"/>
        </authorList>
    </citation>
    <scope>IDENTIFICATION</scope>
    <source>
        <strain evidence="12">MHco3</strain>
    </source>
</reference>
<feature type="compositionally biased region" description="Basic and acidic residues" evidence="9">
    <location>
        <begin position="35"/>
        <end position="61"/>
    </location>
</feature>
<evidence type="ECO:0000256" key="5">
    <source>
        <dbReference type="ARBA" id="ARBA00023125"/>
    </source>
</evidence>
<dbReference type="Gene3D" id="3.40.50.300">
    <property type="entry name" value="P-loop containing nucleotide triphosphate hydrolases"/>
    <property type="match status" value="1"/>
</dbReference>
<dbReference type="InterPro" id="IPR027417">
    <property type="entry name" value="P-loop_NTPase"/>
</dbReference>
<dbReference type="Pfam" id="PF05190">
    <property type="entry name" value="MutS_IV"/>
    <property type="match status" value="1"/>
</dbReference>
<dbReference type="FunFam" id="1.10.1420.10:FF:000005">
    <property type="entry name" value="DNA mismatch repair protein"/>
    <property type="match status" value="1"/>
</dbReference>
<dbReference type="InterPro" id="IPR036187">
    <property type="entry name" value="DNA_mismatch_repair_MutS_sf"/>
</dbReference>
<dbReference type="OrthoDB" id="10252754at2759"/>
<dbReference type="PIRSF" id="PIRSF037677">
    <property type="entry name" value="DNA_mis_repair_Msh6"/>
    <property type="match status" value="1"/>
</dbReference>
<dbReference type="InterPro" id="IPR045076">
    <property type="entry name" value="MutS"/>
</dbReference>
<dbReference type="SUPFAM" id="SSF52540">
    <property type="entry name" value="P-loop containing nucleoside triphosphate hydrolases"/>
    <property type="match status" value="1"/>
</dbReference>
<dbReference type="Gene3D" id="3.40.1170.10">
    <property type="entry name" value="DNA repair protein MutS, domain I"/>
    <property type="match status" value="1"/>
</dbReference>
<dbReference type="PROSITE" id="PS00486">
    <property type="entry name" value="DNA_MISMATCH_REPAIR_2"/>
    <property type="match status" value="1"/>
</dbReference>
<evidence type="ECO:0000256" key="4">
    <source>
        <dbReference type="ARBA" id="ARBA00022840"/>
    </source>
</evidence>
<comment type="function">
    <text evidence="6 7">Component of the post-replicative DNA mismatch repair system (MMR).</text>
</comment>
<dbReference type="InterPro" id="IPR007696">
    <property type="entry name" value="DNA_mismatch_repair_MutS_core"/>
</dbReference>
<dbReference type="Pfam" id="PF01624">
    <property type="entry name" value="MutS_I"/>
    <property type="match status" value="1"/>
</dbReference>
<feature type="compositionally biased region" description="Low complexity" evidence="9">
    <location>
        <begin position="10"/>
        <end position="33"/>
    </location>
</feature>
<dbReference type="InterPro" id="IPR007695">
    <property type="entry name" value="DNA_mismatch_repair_MutS-lik_N"/>
</dbReference>
<dbReference type="Gene3D" id="3.30.420.110">
    <property type="entry name" value="MutS, connector domain"/>
    <property type="match status" value="1"/>
</dbReference>
<keyword evidence="2 6" id="KW-0547">Nucleotide-binding</keyword>
<keyword evidence="8" id="KW-0175">Coiled coil</keyword>
<evidence type="ECO:0000256" key="2">
    <source>
        <dbReference type="ARBA" id="ARBA00022741"/>
    </source>
</evidence>
<dbReference type="WBParaSite" id="HCON_00016400-00001">
    <property type="protein sequence ID" value="HCON_00016400-00001"/>
    <property type="gene ID" value="HCON_00016400"/>
</dbReference>
<dbReference type="InterPro" id="IPR000432">
    <property type="entry name" value="DNA_mismatch_repair_MutS_C"/>
</dbReference>
<feature type="region of interest" description="Disordered" evidence="9">
    <location>
        <begin position="1"/>
        <end position="112"/>
    </location>
</feature>
<dbReference type="Gene3D" id="1.10.1420.10">
    <property type="match status" value="2"/>
</dbReference>
<keyword evidence="5 6" id="KW-0238">DNA-binding</keyword>
<dbReference type="SUPFAM" id="SSF53150">
    <property type="entry name" value="DNA repair protein MutS, domain II"/>
    <property type="match status" value="1"/>
</dbReference>
<protein>
    <recommendedName>
        <fullName evidence="6">DNA mismatch repair protein</fullName>
    </recommendedName>
</protein>
<dbReference type="InterPro" id="IPR017261">
    <property type="entry name" value="DNA_mismatch_repair_MutS/MSH"/>
</dbReference>
<accession>A0A7I4XWI9</accession>
<sequence>MATKKQSSLFSFFTPKSGSTPTSSTPKSPAVTKSLKKEKIEDDVTDEESRTLKRVNNDHEGSPIARVRSSVKRRRIIVSSDEEDDGENVLSVRTPPSSFKDEPSTPSSTIAEISTPKTTRGLRPLKPCTTPLSTAAAESFIDSFCVGEDDLNVSSASVDTLDRTMYQVDMNDRKPRNEELSGDDNGKFVHETLAFLKPEKIRDAQGHRPDDDDYDPSTLFVPSQFLKEQTGAHVQWWNFKSKNFDTLLFFKVGKFYETFHMDAVVAVECLGLTFMRGNYAHAGFPEAAYGKFADQLVSRGYKVARVEQTETPQQLEERNKQSRGAKEKVVRREICRVTTSGTRTYAVIDGCNLYGGETDNGETQSKYLFSIKETVCDQRSTFGICFVDTSVGKFFLGEFCDDDYNSFLRTVIANFTPVQVLFERGRLSSQCKTILNGVLSSVQKEALIPKKQFYDAEETLKLLSNDKYLGADFSKWPDALRKMLDPDSVIARPNASSHLALSALGAVLFYLQRCLIDVDMVTMHDFTLLEPLEQSPVQKPSQGSVWANRQMILDGITLENLNLVPGDNRDSQAASLSLYSTVNKCQTAFGKRLLRQWICSPTCDMTVLRERQDAIEYLMDSCNVRFIEKAGEMLRSLPDLERLLQKIHTMGLKYRAESHPDSRAVMFEAKNYSKRKIKDLLNTLAGFKVCSDLINFYARIRQNGNGPRLLDSCLGSDKDDLGAHLEHFEKLFNHSVAEKEGMIVPEKGQDEEYDDACKAVNEAMAQLEVYRRQTEEKLHCKITFFGSGNKRFQMEMPENVSVPRYFELKSRRKGFKRYSTEELDQLIEELGRAEARKEMLREDGTRRVFSDFDTRRNVWSDVLNRIAQVDVLLSLARYCQTCGLALCRPEFVCDSEEPVLSIEEGYHPCLAIKLPTNDATSACSYIANDSQLGGGHPRTVLLTGPNMGGKSTLMRQVAVLTVLAHMGSFVPARSMKLSPVDRIFTRIGANDRLICGQSTFFVELRETLVILRNATKHSLVLIDELGRGTSTFDGTAIASAVLSDVSRRLQCRSFFSTHYHSLCKTAAVNPNIALAHMACMVENENEANPTEECVTFLYRLTNGVCPKSYGFFAARLAGVRPEVVKEAYEASRVLFDSVNRKKMAIAAIKEVARGGGSIEQLREMISAL</sequence>
<dbReference type="AlphaFoldDB" id="A0A7I4XWI9"/>
<dbReference type="InterPro" id="IPR016151">
    <property type="entry name" value="DNA_mismatch_repair_MutS_N"/>
</dbReference>
<dbReference type="GO" id="GO:0030983">
    <property type="term" value="F:mismatched DNA binding"/>
    <property type="evidence" value="ECO:0007669"/>
    <property type="project" value="UniProtKB-UniRule"/>
</dbReference>
<dbReference type="SUPFAM" id="SSF55271">
    <property type="entry name" value="DNA repair protein MutS, domain I"/>
    <property type="match status" value="1"/>
</dbReference>
<evidence type="ECO:0000256" key="8">
    <source>
        <dbReference type="SAM" id="Coils"/>
    </source>
</evidence>
<evidence type="ECO:0000256" key="3">
    <source>
        <dbReference type="ARBA" id="ARBA00022763"/>
    </source>
</evidence>
<name>A0A7I4XWI9_HAECO</name>
<feature type="coiled-coil region" evidence="8">
    <location>
        <begin position="816"/>
        <end position="843"/>
    </location>
</feature>
<organism evidence="11 12">
    <name type="scientific">Haemonchus contortus</name>
    <name type="common">Barber pole worm</name>
    <dbReference type="NCBI Taxonomy" id="6289"/>
    <lineage>
        <taxon>Eukaryota</taxon>
        <taxon>Metazoa</taxon>
        <taxon>Ecdysozoa</taxon>
        <taxon>Nematoda</taxon>
        <taxon>Chromadorea</taxon>
        <taxon>Rhabditida</taxon>
        <taxon>Rhabditina</taxon>
        <taxon>Rhabditomorpha</taxon>
        <taxon>Strongyloidea</taxon>
        <taxon>Trichostrongylidae</taxon>
        <taxon>Haemonchus</taxon>
    </lineage>
</organism>
<evidence type="ECO:0000256" key="7">
    <source>
        <dbReference type="RuleBase" id="RU003756"/>
    </source>
</evidence>
<dbReference type="Proteomes" id="UP000025227">
    <property type="component" value="Unplaced"/>
</dbReference>
<dbReference type="InterPro" id="IPR036678">
    <property type="entry name" value="MutS_con_dom_sf"/>
</dbReference>